<dbReference type="KEGG" id="pbv:AR543_18690"/>
<gene>
    <name evidence="3" type="ORF">AR543_18690</name>
</gene>
<evidence type="ECO:0000313" key="3">
    <source>
        <dbReference type="EMBL" id="ANF97840.1"/>
    </source>
</evidence>
<dbReference type="SUPFAM" id="SSF52540">
    <property type="entry name" value="P-loop containing nucleoside triphosphate hydrolases"/>
    <property type="match status" value="1"/>
</dbReference>
<dbReference type="InterPro" id="IPR027417">
    <property type="entry name" value="P-loop_NTPase"/>
</dbReference>
<organism evidence="3 4">
    <name type="scientific">Paenibacillus bovis</name>
    <dbReference type="NCBI Taxonomy" id="1616788"/>
    <lineage>
        <taxon>Bacteria</taxon>
        <taxon>Bacillati</taxon>
        <taxon>Bacillota</taxon>
        <taxon>Bacilli</taxon>
        <taxon>Bacillales</taxon>
        <taxon>Paenibacillaceae</taxon>
        <taxon>Paenibacillus</taxon>
    </lineage>
</organism>
<dbReference type="GO" id="GO:0016740">
    <property type="term" value="F:transferase activity"/>
    <property type="evidence" value="ECO:0007669"/>
    <property type="project" value="InterPro"/>
</dbReference>
<evidence type="ECO:0000256" key="1">
    <source>
        <dbReference type="PIRSR" id="PIRSR007531-1"/>
    </source>
</evidence>
<proteinExistence type="predicted"/>
<name>A0A172ZL21_9BACL</name>
<dbReference type="InterPro" id="IPR012853">
    <property type="entry name" value="CPT"/>
</dbReference>
<feature type="binding site" evidence="2">
    <location>
        <begin position="11"/>
        <end position="18"/>
    </location>
    <ligand>
        <name>ATP</name>
        <dbReference type="ChEBI" id="CHEBI:30616"/>
    </ligand>
</feature>
<evidence type="ECO:0000313" key="4">
    <source>
        <dbReference type="Proteomes" id="UP000078148"/>
    </source>
</evidence>
<dbReference type="EMBL" id="CP013023">
    <property type="protein sequence ID" value="ANF97840.1"/>
    <property type="molecule type" value="Genomic_DNA"/>
</dbReference>
<feature type="active site" evidence="1">
    <location>
        <position position="38"/>
    </location>
</feature>
<dbReference type="Pfam" id="PF07931">
    <property type="entry name" value="CPT"/>
    <property type="match status" value="1"/>
</dbReference>
<dbReference type="Gene3D" id="3.40.50.300">
    <property type="entry name" value="P-loop containing nucleotide triphosphate hydrolases"/>
    <property type="match status" value="1"/>
</dbReference>
<keyword evidence="4" id="KW-1185">Reference proteome</keyword>
<reference evidence="4" key="1">
    <citation type="submission" date="2015-10" db="EMBL/GenBank/DDBJ databases">
        <title>Genome of Paenibacillus bovis sp. nov.</title>
        <authorList>
            <person name="Wu Z."/>
            <person name="Gao C."/>
            <person name="Liu Z."/>
            <person name="Zheng H."/>
        </authorList>
    </citation>
    <scope>NUCLEOTIDE SEQUENCE [LARGE SCALE GENOMIC DNA]</scope>
    <source>
        <strain evidence="4">BD3526</strain>
    </source>
</reference>
<dbReference type="STRING" id="1616788.AR543_18690"/>
<dbReference type="RefSeq" id="WP_060535933.1">
    <property type="nucleotide sequence ID" value="NZ_CP013023.1"/>
</dbReference>
<accession>A0A172ZL21</accession>
<dbReference type="OrthoDB" id="9811101at2"/>
<dbReference type="PIRSF" id="PIRSF007531">
    <property type="entry name" value="CPT"/>
    <property type="match status" value="1"/>
</dbReference>
<evidence type="ECO:0000256" key="2">
    <source>
        <dbReference type="PIRSR" id="PIRSR007531-2"/>
    </source>
</evidence>
<dbReference type="GO" id="GO:0005524">
    <property type="term" value="F:ATP binding"/>
    <property type="evidence" value="ECO:0007669"/>
    <property type="project" value="InterPro"/>
</dbReference>
<protein>
    <submittedName>
        <fullName evidence="3">Chemotaxis protein</fullName>
    </submittedName>
</protein>
<sequence length="198" mass="22742">MRQGLIVLLNGTSSSGKTSISNELINQKEILFHHLSLDEFFDNYNDFVNNKLIGTSPKEIDHQVVSQIVDDSVFSVYHSTVKLFSEMGLNVIADTVMDSDKRFNECLDMFADQSVLFVGVQCSKEELARREQKRGDRNIGLADFQFDQIYRFDEYDLKVNTEALNPAECAKEILNFIQSGQDYSVFNKLNKRNVNKYE</sequence>
<dbReference type="Proteomes" id="UP000078148">
    <property type="component" value="Chromosome"/>
</dbReference>
<reference evidence="3 4" key="2">
    <citation type="journal article" date="2016" name="Int. J. Syst. Evol. Microbiol.">
        <title>Paenibacillus bovis sp. nov., isolated from raw yak (Bos grunniens) milk.</title>
        <authorList>
            <person name="Gao C."/>
            <person name="Han J."/>
            <person name="Liu Z."/>
            <person name="Xu X."/>
            <person name="Hang F."/>
            <person name="Wu Z."/>
        </authorList>
    </citation>
    <scope>NUCLEOTIDE SEQUENCE [LARGE SCALE GENOMIC DNA]</scope>
    <source>
        <strain evidence="3 4">BD3526</strain>
    </source>
</reference>
<dbReference type="AlphaFoldDB" id="A0A172ZL21"/>